<evidence type="ECO:0000259" key="1">
    <source>
        <dbReference type="PROSITE" id="PS51186"/>
    </source>
</evidence>
<dbReference type="PROSITE" id="PS51186">
    <property type="entry name" value="GNAT"/>
    <property type="match status" value="1"/>
</dbReference>
<dbReference type="RefSeq" id="WP_184191974.1">
    <property type="nucleotide sequence ID" value="NZ_JACHGW010000001.1"/>
</dbReference>
<dbReference type="Pfam" id="PF13302">
    <property type="entry name" value="Acetyltransf_3"/>
    <property type="match status" value="1"/>
</dbReference>
<organism evidence="2 3">
    <name type="scientific">Armatimonas rosea</name>
    <dbReference type="NCBI Taxonomy" id="685828"/>
    <lineage>
        <taxon>Bacteria</taxon>
        <taxon>Bacillati</taxon>
        <taxon>Armatimonadota</taxon>
        <taxon>Armatimonadia</taxon>
        <taxon>Armatimonadales</taxon>
        <taxon>Armatimonadaceae</taxon>
        <taxon>Armatimonas</taxon>
    </lineage>
</organism>
<dbReference type="PANTHER" id="PTHR43441">
    <property type="entry name" value="RIBOSOMAL-PROTEIN-SERINE ACETYLTRANSFERASE"/>
    <property type="match status" value="1"/>
</dbReference>
<dbReference type="SUPFAM" id="SSF55729">
    <property type="entry name" value="Acyl-CoA N-acyltransferases (Nat)"/>
    <property type="match status" value="1"/>
</dbReference>
<dbReference type="EMBL" id="JACHGW010000001">
    <property type="protein sequence ID" value="MBB6048408.1"/>
    <property type="molecule type" value="Genomic_DNA"/>
</dbReference>
<dbReference type="Gene3D" id="3.40.630.30">
    <property type="match status" value="1"/>
</dbReference>
<reference evidence="2 3" key="1">
    <citation type="submission" date="2020-08" db="EMBL/GenBank/DDBJ databases">
        <title>Genomic Encyclopedia of Type Strains, Phase IV (KMG-IV): sequencing the most valuable type-strain genomes for metagenomic binning, comparative biology and taxonomic classification.</title>
        <authorList>
            <person name="Goeker M."/>
        </authorList>
    </citation>
    <scope>NUCLEOTIDE SEQUENCE [LARGE SCALE GENOMIC DNA]</scope>
    <source>
        <strain evidence="2 3">DSM 23562</strain>
    </source>
</reference>
<protein>
    <submittedName>
        <fullName evidence="2">RimJ/RimL family protein N-acetyltransferase</fullName>
    </submittedName>
</protein>
<keyword evidence="2" id="KW-0808">Transferase</keyword>
<name>A0A7W9W4D8_ARMRO</name>
<dbReference type="GO" id="GO:0005737">
    <property type="term" value="C:cytoplasm"/>
    <property type="evidence" value="ECO:0007669"/>
    <property type="project" value="TreeGrafter"/>
</dbReference>
<accession>A0A7W9W4D8</accession>
<sequence length="179" mass="19772">MERLTGDRVCLRGVALTDTDAVFAIWSDPEAMRYWSHPPYTERAQAEAKLTGDLASSAAGSALPWAITLVGDDQLIGMCTLHQIDLSNGRAEVGYLLGRSYWGQGLATEAASLVIDYAFTTLGLRRLEADIDPRNTGSQRLLERLGFERDGYLRERWCVAGEVSDSALYGLLAREWSIK</sequence>
<dbReference type="GO" id="GO:1990189">
    <property type="term" value="F:protein N-terminal-serine acetyltransferase activity"/>
    <property type="evidence" value="ECO:0007669"/>
    <property type="project" value="TreeGrafter"/>
</dbReference>
<dbReference type="Proteomes" id="UP000520814">
    <property type="component" value="Unassembled WGS sequence"/>
</dbReference>
<feature type="domain" description="N-acetyltransferase" evidence="1">
    <location>
        <begin position="9"/>
        <end position="175"/>
    </location>
</feature>
<dbReference type="InterPro" id="IPR016181">
    <property type="entry name" value="Acyl_CoA_acyltransferase"/>
</dbReference>
<comment type="caution">
    <text evidence="2">The sequence shown here is derived from an EMBL/GenBank/DDBJ whole genome shotgun (WGS) entry which is preliminary data.</text>
</comment>
<dbReference type="InterPro" id="IPR000182">
    <property type="entry name" value="GNAT_dom"/>
</dbReference>
<dbReference type="InterPro" id="IPR051908">
    <property type="entry name" value="Ribosomal_N-acetyltransferase"/>
</dbReference>
<evidence type="ECO:0000313" key="2">
    <source>
        <dbReference type="EMBL" id="MBB6048408.1"/>
    </source>
</evidence>
<dbReference type="PANTHER" id="PTHR43441:SF11">
    <property type="entry name" value="RIBOSOMAL-PROTEIN-SERINE ACETYLTRANSFERASE"/>
    <property type="match status" value="1"/>
</dbReference>
<keyword evidence="3" id="KW-1185">Reference proteome</keyword>
<evidence type="ECO:0000313" key="3">
    <source>
        <dbReference type="Proteomes" id="UP000520814"/>
    </source>
</evidence>
<dbReference type="AlphaFoldDB" id="A0A7W9W4D8"/>
<dbReference type="GO" id="GO:0008999">
    <property type="term" value="F:protein-N-terminal-alanine acetyltransferase activity"/>
    <property type="evidence" value="ECO:0007669"/>
    <property type="project" value="TreeGrafter"/>
</dbReference>
<dbReference type="CDD" id="cd04301">
    <property type="entry name" value="NAT_SF"/>
    <property type="match status" value="1"/>
</dbReference>
<proteinExistence type="predicted"/>
<gene>
    <name evidence="2" type="ORF">HNQ39_000170</name>
</gene>